<keyword evidence="1" id="KW-0732">Signal</keyword>
<evidence type="ECO:0000313" key="2">
    <source>
        <dbReference type="EMBL" id="EGC31491.1"/>
    </source>
</evidence>
<dbReference type="OrthoDB" id="19998at2759"/>
<evidence type="ECO:0000256" key="1">
    <source>
        <dbReference type="SAM" id="SignalP"/>
    </source>
</evidence>
<evidence type="ECO:0000313" key="3">
    <source>
        <dbReference type="Proteomes" id="UP000001064"/>
    </source>
</evidence>
<dbReference type="Proteomes" id="UP000001064">
    <property type="component" value="Unassembled WGS sequence"/>
</dbReference>
<dbReference type="GeneID" id="10505735"/>
<dbReference type="RefSeq" id="XP_003291996.1">
    <property type="nucleotide sequence ID" value="XM_003291948.1"/>
</dbReference>
<accession>F0ZX50</accession>
<dbReference type="PANTHER" id="PTHR38085">
    <property type="match status" value="1"/>
</dbReference>
<dbReference type="KEGG" id="dpp:DICPUDRAFT_82644"/>
<sequence>MVKLFYISLLIFIFSSNVYGGFLNDSDITPISSNNDVVRYYEGFYLIDGYSFVGTSKEGKISTNYTGNYTEDTSTFAYSNQTTNYPRLKWFYTLSIKDWIPFIYVPTYIVEYVENNKKPGLQIDEDEIVRTINLATLEFQYEIESGELENSDGMKFKVYHISVASSTGLFQINYTISENPIKINGTLLSSSQSKIDIGIYNYYNHTFPCYPTSCYSGPSNKNSNLALLSFLVARSGMEVLEEKVSVNNDLGLSVNFEWAKTANIQVENSSLNEIKCVYTNSSGYNAKKYGSTFIKEYIDDTYVFLVTSFEGSRPSKIKWDTIMGGSALGFNNISSKCIYNPLLIAIAFLLLLV</sequence>
<keyword evidence="3" id="KW-1185">Reference proteome</keyword>
<reference evidence="3" key="1">
    <citation type="journal article" date="2011" name="Genome Biol.">
        <title>Comparative genomics of the social amoebae Dictyostelium discoideum and Dictyostelium purpureum.</title>
        <authorList>
            <consortium name="US DOE Joint Genome Institute (JGI-PGF)"/>
            <person name="Sucgang R."/>
            <person name="Kuo A."/>
            <person name="Tian X."/>
            <person name="Salerno W."/>
            <person name="Parikh A."/>
            <person name="Feasley C.L."/>
            <person name="Dalin E."/>
            <person name="Tu H."/>
            <person name="Huang E."/>
            <person name="Barry K."/>
            <person name="Lindquist E."/>
            <person name="Shapiro H."/>
            <person name="Bruce D."/>
            <person name="Schmutz J."/>
            <person name="Salamov A."/>
            <person name="Fey P."/>
            <person name="Gaudet P."/>
            <person name="Anjard C."/>
            <person name="Babu M.M."/>
            <person name="Basu S."/>
            <person name="Bushmanova Y."/>
            <person name="van der Wel H."/>
            <person name="Katoh-Kurasawa M."/>
            <person name="Dinh C."/>
            <person name="Coutinho P.M."/>
            <person name="Saito T."/>
            <person name="Elias M."/>
            <person name="Schaap P."/>
            <person name="Kay R.R."/>
            <person name="Henrissat B."/>
            <person name="Eichinger L."/>
            <person name="Rivero F."/>
            <person name="Putnam N.H."/>
            <person name="West C.M."/>
            <person name="Loomis W.F."/>
            <person name="Chisholm R.L."/>
            <person name="Shaulsky G."/>
            <person name="Strassmann J.E."/>
            <person name="Queller D.C."/>
            <person name="Kuspa A."/>
            <person name="Grigoriev I.V."/>
        </authorList>
    </citation>
    <scope>NUCLEOTIDE SEQUENCE [LARGE SCALE GENOMIC DNA]</scope>
    <source>
        <strain evidence="3">QSDP1</strain>
    </source>
</reference>
<dbReference type="EMBL" id="GL871251">
    <property type="protein sequence ID" value="EGC31491.1"/>
    <property type="molecule type" value="Genomic_DNA"/>
</dbReference>
<feature type="chain" id="PRO_5003265463" evidence="1">
    <location>
        <begin position="21"/>
        <end position="353"/>
    </location>
</feature>
<dbReference type="VEuPathDB" id="AmoebaDB:DICPUDRAFT_82644"/>
<dbReference type="AlphaFoldDB" id="F0ZX50"/>
<name>F0ZX50_DICPU</name>
<protein>
    <submittedName>
        <fullName evidence="2">Uncharacterized protein</fullName>
    </submittedName>
</protein>
<proteinExistence type="predicted"/>
<dbReference type="InParanoid" id="F0ZX50"/>
<feature type="signal peptide" evidence="1">
    <location>
        <begin position="1"/>
        <end position="20"/>
    </location>
</feature>
<organism evidence="2 3">
    <name type="scientific">Dictyostelium purpureum</name>
    <name type="common">Slime mold</name>
    <dbReference type="NCBI Taxonomy" id="5786"/>
    <lineage>
        <taxon>Eukaryota</taxon>
        <taxon>Amoebozoa</taxon>
        <taxon>Evosea</taxon>
        <taxon>Eumycetozoa</taxon>
        <taxon>Dictyostelia</taxon>
        <taxon>Dictyosteliales</taxon>
        <taxon>Dictyosteliaceae</taxon>
        <taxon>Dictyostelium</taxon>
    </lineage>
</organism>
<dbReference type="PANTHER" id="PTHR38085:SF1">
    <property type="match status" value="1"/>
</dbReference>
<gene>
    <name evidence="2" type="ORF">DICPUDRAFT_82644</name>
</gene>